<protein>
    <submittedName>
        <fullName evidence="1">Uncharacterized protein</fullName>
    </submittedName>
</protein>
<keyword evidence="2" id="KW-1185">Reference proteome</keyword>
<dbReference type="EMBL" id="JADBEK010000001">
    <property type="protein sequence ID" value="MBE1592196.1"/>
    <property type="molecule type" value="Genomic_DNA"/>
</dbReference>
<organism evidence="1 2">
    <name type="scientific">Nonomuraea angiospora</name>
    <dbReference type="NCBI Taxonomy" id="46172"/>
    <lineage>
        <taxon>Bacteria</taxon>
        <taxon>Bacillati</taxon>
        <taxon>Actinomycetota</taxon>
        <taxon>Actinomycetes</taxon>
        <taxon>Streptosporangiales</taxon>
        <taxon>Streptosporangiaceae</taxon>
        <taxon>Nonomuraea</taxon>
    </lineage>
</organism>
<evidence type="ECO:0000313" key="1">
    <source>
        <dbReference type="EMBL" id="MBE1592196.1"/>
    </source>
</evidence>
<name>A0ABR9MIN6_9ACTN</name>
<accession>A0ABR9MIN6</accession>
<sequence>MGSIDSGVPVARRLPAAPGGGALVPVGITFGARNFGQADVQQPIAGPRLLPVAASPRPG</sequence>
<reference evidence="1 2" key="1">
    <citation type="submission" date="2020-10" db="EMBL/GenBank/DDBJ databases">
        <title>Sequencing the genomes of 1000 actinobacteria strains.</title>
        <authorList>
            <person name="Klenk H.-P."/>
        </authorList>
    </citation>
    <scope>NUCLEOTIDE SEQUENCE [LARGE SCALE GENOMIC DNA]</scope>
    <source>
        <strain evidence="1 2">DSM 43173</strain>
    </source>
</reference>
<evidence type="ECO:0000313" key="2">
    <source>
        <dbReference type="Proteomes" id="UP000633509"/>
    </source>
</evidence>
<gene>
    <name evidence="1" type="ORF">H4W80_010454</name>
</gene>
<dbReference type="Proteomes" id="UP000633509">
    <property type="component" value="Unassembled WGS sequence"/>
</dbReference>
<proteinExistence type="predicted"/>
<comment type="caution">
    <text evidence="1">The sequence shown here is derived from an EMBL/GenBank/DDBJ whole genome shotgun (WGS) entry which is preliminary data.</text>
</comment>